<dbReference type="NCBIfam" id="NF003417">
    <property type="entry name" value="PRK04813.1"/>
    <property type="match status" value="3"/>
</dbReference>
<dbReference type="GO" id="GO:0031177">
    <property type="term" value="F:phosphopantetheine binding"/>
    <property type="evidence" value="ECO:0007669"/>
    <property type="project" value="InterPro"/>
</dbReference>
<dbReference type="FunFam" id="3.30.300.30:FF:000015">
    <property type="entry name" value="Nonribosomal peptide synthase SidD"/>
    <property type="match status" value="3"/>
</dbReference>
<dbReference type="FunFam" id="3.30.559.30:FF:000002">
    <property type="entry name" value="Nonribosomal peptide synthase Pes1"/>
    <property type="match status" value="2"/>
</dbReference>
<dbReference type="InterPro" id="IPR006162">
    <property type="entry name" value="Ppantetheine_attach_site"/>
</dbReference>
<evidence type="ECO:0000256" key="6">
    <source>
        <dbReference type="SAM" id="MobiDB-lite"/>
    </source>
</evidence>
<dbReference type="InterPro" id="IPR036736">
    <property type="entry name" value="ACP-like_sf"/>
</dbReference>
<dbReference type="PROSITE" id="PS00012">
    <property type="entry name" value="PHOSPHOPANTETHEINE"/>
    <property type="match status" value="2"/>
</dbReference>
<dbReference type="InterPro" id="IPR001242">
    <property type="entry name" value="Condensation_dom"/>
</dbReference>
<dbReference type="Pfam" id="PF00501">
    <property type="entry name" value="AMP-binding"/>
    <property type="match status" value="3"/>
</dbReference>
<evidence type="ECO:0000256" key="4">
    <source>
        <dbReference type="ARBA" id="ARBA00022737"/>
    </source>
</evidence>
<dbReference type="Proteomes" id="UP000053095">
    <property type="component" value="Unassembled WGS sequence"/>
</dbReference>
<feature type="domain" description="Carrier" evidence="7">
    <location>
        <begin position="3496"/>
        <end position="3572"/>
    </location>
</feature>
<reference evidence="9" key="1">
    <citation type="journal article" date="2015" name="Genome Announc.">
        <title>Draft genome sequence of Talaromyces cellulolyticus strain Y-94, a source of lignocellulosic biomass-degrading enzymes.</title>
        <authorList>
            <person name="Fujii T."/>
            <person name="Koike H."/>
            <person name="Sawayama S."/>
            <person name="Yano S."/>
            <person name="Inoue H."/>
        </authorList>
    </citation>
    <scope>NUCLEOTIDE SEQUENCE [LARGE SCALE GENOMIC DNA]</scope>
    <source>
        <strain evidence="9">Y-94</strain>
    </source>
</reference>
<evidence type="ECO:0000313" key="9">
    <source>
        <dbReference type="Proteomes" id="UP000053095"/>
    </source>
</evidence>
<dbReference type="GO" id="GO:0016874">
    <property type="term" value="F:ligase activity"/>
    <property type="evidence" value="ECO:0007669"/>
    <property type="project" value="UniProtKB-KW"/>
</dbReference>
<dbReference type="SMART" id="SM00823">
    <property type="entry name" value="PKS_PP"/>
    <property type="match status" value="4"/>
</dbReference>
<keyword evidence="2" id="KW-0597">Phosphoprotein</keyword>
<keyword evidence="3" id="KW-0436">Ligase</keyword>
<keyword evidence="9" id="KW-1185">Reference proteome</keyword>
<dbReference type="InterPro" id="IPR000873">
    <property type="entry name" value="AMP-dep_synth/lig_dom"/>
</dbReference>
<dbReference type="SUPFAM" id="SSF47336">
    <property type="entry name" value="ACP-like"/>
    <property type="match status" value="4"/>
</dbReference>
<dbReference type="FunFam" id="3.30.559.10:FF:000016">
    <property type="entry name" value="Nonribosomal peptide synthase Pes1"/>
    <property type="match status" value="1"/>
</dbReference>
<dbReference type="PROSITE" id="PS50075">
    <property type="entry name" value="CARRIER"/>
    <property type="match status" value="4"/>
</dbReference>
<accession>A0A478EBC8</accession>
<proteinExistence type="inferred from homology"/>
<dbReference type="FunFam" id="3.40.50.12780:FF:000014">
    <property type="entry name" value="Nonribosomal peptide synthetase 1"/>
    <property type="match status" value="3"/>
</dbReference>
<dbReference type="GO" id="GO:0044550">
    <property type="term" value="P:secondary metabolite biosynthetic process"/>
    <property type="evidence" value="ECO:0007669"/>
    <property type="project" value="TreeGrafter"/>
</dbReference>
<name>A0A478EBC8_TALPI</name>
<dbReference type="Gene3D" id="3.30.300.30">
    <property type="match status" value="3"/>
</dbReference>
<dbReference type="Pfam" id="PF00668">
    <property type="entry name" value="Condensation"/>
    <property type="match status" value="5"/>
</dbReference>
<evidence type="ECO:0000256" key="5">
    <source>
        <dbReference type="ARBA" id="ARBA00029454"/>
    </source>
</evidence>
<dbReference type="CDD" id="cd19542">
    <property type="entry name" value="CT_NRPS-like"/>
    <property type="match status" value="1"/>
</dbReference>
<dbReference type="InterPro" id="IPR042099">
    <property type="entry name" value="ANL_N_sf"/>
</dbReference>
<dbReference type="PANTHER" id="PTHR45527:SF16">
    <property type="entry name" value="NONRIBOSOMAL PEPTIDE SYNTHASE ATNA-RELATED"/>
    <property type="match status" value="1"/>
</dbReference>
<protein>
    <recommendedName>
        <fullName evidence="7">Carrier domain-containing protein</fullName>
    </recommendedName>
</protein>
<dbReference type="InterPro" id="IPR020806">
    <property type="entry name" value="PKS_PP-bd"/>
</dbReference>
<comment type="similarity">
    <text evidence="5">Belongs to the NRP synthetase family.</text>
</comment>
<dbReference type="GO" id="GO:0005737">
    <property type="term" value="C:cytoplasm"/>
    <property type="evidence" value="ECO:0007669"/>
    <property type="project" value="TreeGrafter"/>
</dbReference>
<dbReference type="InterPro" id="IPR023213">
    <property type="entry name" value="CAT-like_dom_sf"/>
</dbReference>
<dbReference type="InterPro" id="IPR009081">
    <property type="entry name" value="PP-bd_ACP"/>
</dbReference>
<evidence type="ECO:0000313" key="8">
    <source>
        <dbReference type="EMBL" id="GAM42274.1"/>
    </source>
</evidence>
<dbReference type="SUPFAM" id="SSF56801">
    <property type="entry name" value="Acetyl-CoA synthetase-like"/>
    <property type="match status" value="3"/>
</dbReference>
<dbReference type="CDD" id="cd19545">
    <property type="entry name" value="FUM14_C_NRPS-like"/>
    <property type="match status" value="1"/>
</dbReference>
<gene>
    <name evidence="8" type="ORF">TCE0_044r16089</name>
</gene>
<evidence type="ECO:0000259" key="7">
    <source>
        <dbReference type="PROSITE" id="PS50075"/>
    </source>
</evidence>
<dbReference type="PROSITE" id="PS00455">
    <property type="entry name" value="AMP_BINDING"/>
    <property type="match status" value="3"/>
</dbReference>
<dbReference type="Gene3D" id="3.30.559.10">
    <property type="entry name" value="Chloramphenicol acetyltransferase-like domain"/>
    <property type="match status" value="3"/>
</dbReference>
<feature type="domain" description="Carrier" evidence="7">
    <location>
        <begin position="863"/>
        <end position="939"/>
    </location>
</feature>
<dbReference type="Pfam" id="PF00550">
    <property type="entry name" value="PP-binding"/>
    <property type="match status" value="4"/>
</dbReference>
<dbReference type="FunFam" id="3.40.50.980:FF:000001">
    <property type="entry name" value="Non-ribosomal peptide synthetase"/>
    <property type="match status" value="3"/>
</dbReference>
<dbReference type="Gene3D" id="3.40.50.12780">
    <property type="entry name" value="N-terminal domain of ligase-like"/>
    <property type="match status" value="3"/>
</dbReference>
<dbReference type="Gene3D" id="3.30.559.30">
    <property type="entry name" value="Nonribosomal peptide synthetase, condensation domain"/>
    <property type="match status" value="5"/>
</dbReference>
<feature type="domain" description="Carrier" evidence="7">
    <location>
        <begin position="2149"/>
        <end position="2225"/>
    </location>
</feature>
<feature type="region of interest" description="Disordered" evidence="6">
    <location>
        <begin position="101"/>
        <end position="126"/>
    </location>
</feature>
<evidence type="ECO:0000256" key="2">
    <source>
        <dbReference type="ARBA" id="ARBA00022553"/>
    </source>
</evidence>
<dbReference type="InterPro" id="IPR045851">
    <property type="entry name" value="AMP-bd_C_sf"/>
</dbReference>
<dbReference type="SUPFAM" id="SSF52777">
    <property type="entry name" value="CoA-dependent acyltransferases"/>
    <property type="match status" value="10"/>
</dbReference>
<evidence type="ECO:0000256" key="3">
    <source>
        <dbReference type="ARBA" id="ARBA00022598"/>
    </source>
</evidence>
<organism evidence="8 9">
    <name type="scientific">Talaromyces pinophilus</name>
    <name type="common">Penicillium pinophilum</name>
    <dbReference type="NCBI Taxonomy" id="128442"/>
    <lineage>
        <taxon>Eukaryota</taxon>
        <taxon>Fungi</taxon>
        <taxon>Dikarya</taxon>
        <taxon>Ascomycota</taxon>
        <taxon>Pezizomycotina</taxon>
        <taxon>Eurotiomycetes</taxon>
        <taxon>Eurotiomycetidae</taxon>
        <taxon>Eurotiales</taxon>
        <taxon>Trichocomaceae</taxon>
        <taxon>Talaromyces</taxon>
        <taxon>Talaromyces sect. Talaromyces</taxon>
    </lineage>
</organism>
<dbReference type="InterPro" id="IPR010071">
    <property type="entry name" value="AA_adenyl_dom"/>
</dbReference>
<dbReference type="CDD" id="cd05918">
    <property type="entry name" value="A_NRPS_SidN3_like"/>
    <property type="match status" value="3"/>
</dbReference>
<evidence type="ECO:0000256" key="1">
    <source>
        <dbReference type="ARBA" id="ARBA00022450"/>
    </source>
</evidence>
<feature type="domain" description="Carrier" evidence="7">
    <location>
        <begin position="14"/>
        <end position="90"/>
    </location>
</feature>
<dbReference type="CDD" id="cd19534">
    <property type="entry name" value="E_NRPS"/>
    <property type="match status" value="1"/>
</dbReference>
<sequence length="4015" mass="444610">MAESCCSKASGPGRDRAVVEHGIKRICAKALNIEVDELDMEKTFLSNGGDSIMAVRVMALSREIGLPIDVADVLRAESISKLLEGKLEDVCTNKYEESEKTTLASCDDAKEPSQLQPEHPTSNSNGFPLLGLEHSEIRDLEKQISIRLPNYKLEDIEEILPCSPMQENILIGQAINPRAYMCSFTLKVNSQSLHPVDTKRLQHAWENVVTRHSSLRTVFKNSELRPGHFDQIVLRQIVPSVENLEAHDFTHAGLKADCDNVDVEMSFWEETMDWNYAGKILEIFRKAVSWIVTMPDDSVAQVALLTNKNEEQIRRWNREVPPAVNECLHDRVREQGRARAEATAVCAWDGELTYGQLDAQAEQVAHHLVTLGVGPEVMVALCMDKSKWAVVAMLAILKAGGAVVPLGTQHPITRIEGVMRDTAATIILVDAGTAERLAGQAKHLVTVDTALLDRLDSPSGQACETVKPENVAWVIYTSGSTGTPKGVVLEHQALCTSIQTHGSTFGMDNHTRTLQFSAYTFDVSISDIIGTLQFGGCVCVPSEEDRLGRLEEVMRDMKVNFATLTSTVAGLLRPSALPLLKTMVLVGEAVKPAVVETWLRCCIILNAYGPSECCIHSTCGQPITDKRQAAIIGHPLAVRLWVADTLNYNHLCPIGVPGELLIEGPQLARGYLHDANKTAAAFVTDPGFVQQYGFGSGRRMYRTGDLVRQNDDGSLTFLGRRDTQIKIRGQRVETGEIEYWAAQHPAVHDVIVLYPNHGPFQNRLVGIIVLHDLASSTGYTSHIEQVDPGKLAALSNQISTLRQHLSRHVMEYMIPTIWVPLAALPINTSSKVDRLQLSEWIASVDPTKTQIIEESLTGNASKMPATALERRLQELWSCVLNVPIDRISLNRSFLALGGDSVTAMQVVSYARSQGLQLAVRDVLQSQSISQLAMSVVDTNHVQLADRQLLFLAAHHLVVDLVSWRIILRDLEELLQARTLSVPRSLSFRTWCQQQSGFGKHQVSASNTIPFEVPQPNWAYWGLVPGAYVSADKLSETIRLNAETTEALLGPCNKPLRTEPVEILLAALFHSFHHCFPDRSVPVIFNKHNGRGLWNRGIDLSDTVGWFTTLTPVHIAETGEDVVKTLIWTKECRRRTPGHVLPNFTTRYLEKEGQVLSVQDDCVEIMMDYRSQYWQEGPDKLFQFDSLDDNTNSDQVLLSVGSKTRQLAVFTIEVSVFEGTIQIDFNFSRHIHPKSAVHEWIKAYPKILDELLVHLKDMKRTYTPSDFPLAKLRDDDLAIIEQRRLPAIVDGRLYGTLDISHALADASSSELLISELIQAYDGRLPPIAGPSYGKYIEYMQRVPVEEDLQFWKTSLADIEPCHLPVATDMMKLSTNTTSDVISSMEMTEIVDIQALQRFQEKHGITIANIFQLAWALILAQYTNSDRVNYGYLTSGRDVPIEGVLKVAGPMINMMVCSIQLMQDHTVLNAVQMVQKQFLEAFEHQRTSLAEIQHALHVTGPLFNTTLSCRREATTDSDIPTSIMFENLTTEDPTEYDVTINVIMGSDKIRMELHYIQSRISAAASTRILGHFRELVCELATNEGLRLKDIKGLGAVDVEQIKLWNREIPQAVDTCLHDQVHKQSAARPESPAVCAWDGELTYGELDAQAEQVAHRLVALGVGPEVMVGLCMDKSKWAVVAMLAILKAGGAVVPFGIQHPLARIEGVIRDTAATIILVDAGQAKRLAGQAPHLVTVDATLIDRLDSPLGQACETVRPDNIAWVIYTSGSTGKPKGVVLAHKALCTSIQAHGVTFGMDNHTRTLQFAAYTWDVSISDILGTLSFGGCVCVPSEHDRMNNLSILFNRFTVTLANLTPTVIRMLNPSDCRQLKTLVAGGEALDPAIIEKWSLHARIVNSYGPSECSIISTCHSPVEEIAEANIIGNPMNVCLWVVDESNHNCLCPIGAPGELLIEGPQLARGYLNDEKKTTAAFVIDPGFVPQYGLGHGRRMYRTGDLVRQNDDGSLTFLGRRDTQIKIRGQRVEIGEIEYWASQHPAVRDVVILYPKQGPFQNRLVGIIVLRDLAFSWGYTSQIQQVDPASLAGLSTQVSTLRQHLSRHMMEYMIPMTWVPLAALPLNISSKVDRLQLSRWIASVDPAEIQVITESSVGDASKMPATALERRLQELWSRVLNIPLARIALDRSFLALGGDSVTAMEVVSHARSQGLQLAVHDVLQSQAISQLAMNVVVTGEAILCEDDAPYDPFPLSPIQQLYFDSIASSNLDVRDDNRYNQTVLLRLTRNVDSAELGRALEAVTAKHEMLRARFYQDETLNWQQKVTPELSGSFGFQVHHLIGEEMELYNRLAVSQKSLNLESGPVFTADHVQLADRQLLFLAAHHLVVDIVSWRIILRDLEELLQARTLSVPRSLSFRTWCQQQHEFSRRQVSMSNVLPFEVPPPNWDYWGLIPGAYVSADTLSETIQLNAETTEALLGSCNDPLRTEPVEILLAALFHSFHHCFPDRNIPAIFNEGHGREPWDRGVDLSDTVGWFTTITPTHVTEVGEDVVKTLVWTKECRRRTPGRGLPYFTGRYLTEEGQALFAQHDSMEILMNYGGQYHQAEREDALFQLESSSDSKNSSQELLPIGSRTKQLAVFAIEISVFAVDGRLYGILDISHTLSDASSINLLISELIQAYDGPLPSGAGPSYGRYIEYMQQVPVEEDLQFWKTSLADIEPCHMPMATDVLKLTPSEESNVITAMASTEILDIRALQRFQETHGIAMANIFQLAWALTLAQYTNSDRVNYGYLTSGRDVPIERVLEVAGPMINMMVCSMQLIQDDTVLEAVQKVKKQFFESFQHQRTSLAAIQHALRITGPLFNTTLSCKREATADTGISASIMFENLTTEDPTEYDLNMNVVMGSESIQMALQYIPSGMSKAAATRILGHFRELVCKLATNEGQQLKYIKALGAADIEQIRSWNHEVPPAIHACLHDRIREQSRTQPETTAVCAWDGELTYGELDAQAEQVAHHLVTLGVGPEVMVALCMDKSKWAVVAMLAILKAGGAVVPLGTQHPITRIEGVMRDTAATIILVDAGMAERLAGQAPHLVTVDTALLDRLDSPSGQACETVKPENVAWVIYTSGSTGIPKGVVLEHAALCSSIQAHGMNFGMDHHTRTLQFSAHTFDVSISDILGTLQFGGCVCVPSEDERLNRLEEVMRDMKVNFTILTSTVAGLLRPSALPLLKTMVLVGEAVKPAVVETWLERCIILNAYGPAECAILSTAGPPITDKSQAAVIGNPLAVCLWVVDTLNYNHLCPIGAPGELLIEGPQLARGYLHDAEKTAATFVTDPGFVQQYGLGHGRRMYRTGDLVRQNDDGSLTFIGRRDTQIKIRGQRVEIGEIEYSISRLGQGIRTAVVDLMHRGDDNEPALLVAVVDFVYFDAGGEEPMEDTQLLEPTPALRSTLSQLYESLSQVLPPYMVPSLFVPIVKLPLNTSGKLDRRAVQALIRTLDEDQLRLYLTSGLKESPTTPTEQRLQALWAAVFGCSIDAVGRHDHFFQTGGDSVMAMRMVAAADDEDLDLTVADIFKYPLLSDLAREVANRKETKTDDEVAPFELWVDATEERTVQLEAVAQQCGVAVEQVEDVYPCTPLQEGMFAITGQREDAYVVQRSFRLNENVNVIQLRTAWEKLAELLAVLRTRIILLPRSGLMQAVIRESIIWTEGESLKKYLAEDQAMGMVYGNPLVRFALITESQPGGNVERHFVWTAHHSVYDGWSVRKMFELLTSFYRGENLPSSPVPFTRFLRYLKQLDKEDTRTFWCGQLEGMEAPVFPPHPHSMVGSRTMGVVEQQMSGREGGGSETISTILRAAWALVVAQQTGADEALLAVTLSGRTAPVPQILHILAPTVTTVPVRIRIDRTQPVEDFLTAVQQQAAEMMPFEHTGLQNIRRLVPGLQNGLDAGHLFMVQAVDEGEAMPLAATIGLEEQITTLGDLEDYALNVVCATGAADGSIEVVARFDTRVIGEAAVQMLLSQFNHTFQQLVLTDF</sequence>
<dbReference type="PANTHER" id="PTHR45527">
    <property type="entry name" value="NONRIBOSOMAL PEPTIDE SYNTHETASE"/>
    <property type="match status" value="1"/>
</dbReference>
<dbReference type="NCBIfam" id="TIGR01733">
    <property type="entry name" value="AA-adenyl-dom"/>
    <property type="match status" value="3"/>
</dbReference>
<dbReference type="InterPro" id="IPR020845">
    <property type="entry name" value="AMP-binding_CS"/>
</dbReference>
<dbReference type="FunFam" id="1.10.1200.10:FF:000005">
    <property type="entry name" value="Nonribosomal peptide synthetase 1"/>
    <property type="match status" value="3"/>
</dbReference>
<dbReference type="GO" id="GO:0043041">
    <property type="term" value="P:amino acid activation for nonribosomal peptide biosynthetic process"/>
    <property type="evidence" value="ECO:0007669"/>
    <property type="project" value="TreeGrafter"/>
</dbReference>
<feature type="compositionally biased region" description="Polar residues" evidence="6">
    <location>
        <begin position="113"/>
        <end position="126"/>
    </location>
</feature>
<keyword evidence="4" id="KW-0677">Repeat</keyword>
<dbReference type="Gene3D" id="1.10.1200.10">
    <property type="entry name" value="ACP-like"/>
    <property type="match status" value="4"/>
</dbReference>
<dbReference type="EMBL" id="DF933840">
    <property type="protein sequence ID" value="GAM42274.1"/>
    <property type="molecule type" value="Genomic_DNA"/>
</dbReference>
<keyword evidence="1" id="KW-0596">Phosphopantetheine</keyword>